<reference evidence="3" key="1">
    <citation type="journal article" date="2020" name="Stud. Mycol.">
        <title>101 Dothideomycetes genomes: a test case for predicting lifestyles and emergence of pathogens.</title>
        <authorList>
            <person name="Haridas S."/>
            <person name="Albert R."/>
            <person name="Binder M."/>
            <person name="Bloem J."/>
            <person name="Labutti K."/>
            <person name="Salamov A."/>
            <person name="Andreopoulos B."/>
            <person name="Baker S."/>
            <person name="Barry K."/>
            <person name="Bills G."/>
            <person name="Bluhm B."/>
            <person name="Cannon C."/>
            <person name="Castanera R."/>
            <person name="Culley D."/>
            <person name="Daum C."/>
            <person name="Ezra D."/>
            <person name="Gonzalez J."/>
            <person name="Henrissat B."/>
            <person name="Kuo A."/>
            <person name="Liang C."/>
            <person name="Lipzen A."/>
            <person name="Lutzoni F."/>
            <person name="Magnuson J."/>
            <person name="Mondo S."/>
            <person name="Nolan M."/>
            <person name="Ohm R."/>
            <person name="Pangilinan J."/>
            <person name="Park H.-J."/>
            <person name="Ramirez L."/>
            <person name="Alfaro M."/>
            <person name="Sun H."/>
            <person name="Tritt A."/>
            <person name="Yoshinaga Y."/>
            <person name="Zwiers L.-H."/>
            <person name="Turgeon B."/>
            <person name="Goodwin S."/>
            <person name="Spatafora J."/>
            <person name="Crous P."/>
            <person name="Grigoriev I."/>
        </authorList>
    </citation>
    <scope>NUCLEOTIDE SEQUENCE</scope>
    <source>
        <strain evidence="3">CBS 262.69</strain>
    </source>
</reference>
<accession>A0A6G1I3J8</accession>
<dbReference type="Proteomes" id="UP000799640">
    <property type="component" value="Unassembled WGS sequence"/>
</dbReference>
<feature type="compositionally biased region" description="Basic and acidic residues" evidence="1">
    <location>
        <begin position="240"/>
        <end position="265"/>
    </location>
</feature>
<organism evidence="3 4">
    <name type="scientific">Trichodelitschia bisporula</name>
    <dbReference type="NCBI Taxonomy" id="703511"/>
    <lineage>
        <taxon>Eukaryota</taxon>
        <taxon>Fungi</taxon>
        <taxon>Dikarya</taxon>
        <taxon>Ascomycota</taxon>
        <taxon>Pezizomycotina</taxon>
        <taxon>Dothideomycetes</taxon>
        <taxon>Dothideomycetes incertae sedis</taxon>
        <taxon>Phaeotrichales</taxon>
        <taxon>Phaeotrichaceae</taxon>
        <taxon>Trichodelitschia</taxon>
    </lineage>
</organism>
<feature type="compositionally biased region" description="Low complexity" evidence="1">
    <location>
        <begin position="135"/>
        <end position="150"/>
    </location>
</feature>
<sequence length="582" mass="61962">MSPSPPPPPRSPAHFSTSPAASPQIVHPASPAHSTRAERSGTVPGAFEDYPSEPDPIDARDFAPPTNPPSGPPLDWSRLEPFTSPPNNLPIESRDFYAAATQPGYPSPSQPGYPYPPYPHPDFDDFDAPIVPRVSTPDDFFSDSTSSFPSPEDEAAESRAEYPRGRPRTRTPPPTSPTRVSPPRASPPRIQHTSLLHPGFTFLKLTSTPRRASHPSPARSLSEYSLHGSSGASLPFPKPAKTDAEPEAEREPEPVPFRTEAHPASEPEVEPELEPVSLAPATTSQIISAHTLTLRALLQNDLQNDPLTTLSAVDAQNQDPLTLDPLSLPPLTLPASKPRKKVSLLPPPLTLPRTTRPLPDNYVRTPYPPLHPLSHPRLSRPPPSGLPFNPTLPGPCITLSIRSSRQGTPVVVAVPAPQPPGGLPGGEEGREGHFEALGYDDERMFRGVIGAWKGARGWRGALSARGIRGCGIEGGEEGRAGAFLEGLRYPRQGRGREGWVRWVRERGGVRVELVEGVSNWKVLGGVGGVILLAVLGAVVWVVLGRGGGRVEGRVGAGMAVGGLVCLLGFGGVAGWVVGSGGR</sequence>
<keyword evidence="2" id="KW-0812">Transmembrane</keyword>
<proteinExistence type="predicted"/>
<feature type="compositionally biased region" description="Pro residues" evidence="1">
    <location>
        <begin position="105"/>
        <end position="120"/>
    </location>
</feature>
<keyword evidence="4" id="KW-1185">Reference proteome</keyword>
<feature type="compositionally biased region" description="Low complexity" evidence="1">
    <location>
        <begin position="177"/>
        <end position="189"/>
    </location>
</feature>
<protein>
    <submittedName>
        <fullName evidence="3">Uncharacterized protein</fullName>
    </submittedName>
</protein>
<feature type="transmembrane region" description="Helical" evidence="2">
    <location>
        <begin position="522"/>
        <end position="543"/>
    </location>
</feature>
<name>A0A6G1I3J8_9PEZI</name>
<dbReference type="EMBL" id="ML996691">
    <property type="protein sequence ID" value="KAF2402627.1"/>
    <property type="molecule type" value="Genomic_DNA"/>
</dbReference>
<feature type="transmembrane region" description="Helical" evidence="2">
    <location>
        <begin position="555"/>
        <end position="577"/>
    </location>
</feature>
<evidence type="ECO:0000256" key="2">
    <source>
        <dbReference type="SAM" id="Phobius"/>
    </source>
</evidence>
<keyword evidence="2" id="KW-1133">Transmembrane helix</keyword>
<feature type="region of interest" description="Disordered" evidence="1">
    <location>
        <begin position="1"/>
        <end position="272"/>
    </location>
</feature>
<evidence type="ECO:0000256" key="1">
    <source>
        <dbReference type="SAM" id="MobiDB-lite"/>
    </source>
</evidence>
<dbReference type="AlphaFoldDB" id="A0A6G1I3J8"/>
<evidence type="ECO:0000313" key="4">
    <source>
        <dbReference type="Proteomes" id="UP000799640"/>
    </source>
</evidence>
<feature type="compositionally biased region" description="Pro residues" evidence="1">
    <location>
        <begin position="1"/>
        <end position="11"/>
    </location>
</feature>
<evidence type="ECO:0000313" key="3">
    <source>
        <dbReference type="EMBL" id="KAF2402627.1"/>
    </source>
</evidence>
<gene>
    <name evidence="3" type="ORF">EJ06DRAFT_580840</name>
</gene>
<feature type="region of interest" description="Disordered" evidence="1">
    <location>
        <begin position="319"/>
        <end position="361"/>
    </location>
</feature>
<keyword evidence="2" id="KW-0472">Membrane</keyword>